<sequence length="147" mass="17005">MIGNKIKGLGEIVLRVNDMESMKNFYSKTIGFELMYESDNYTFFKIADGVGGHTQTLALFAKNNTTAFGEELKAIQQKNTTLHHFALEIEKLDYEEMLILCKKSNIAYVTEIFEWVKWKSIFIKDPESNIVEFVCYDPEIKTTHNNT</sequence>
<dbReference type="InterPro" id="IPR029068">
    <property type="entry name" value="Glyas_Bleomycin-R_OHBP_Dase"/>
</dbReference>
<evidence type="ECO:0000313" key="3">
    <source>
        <dbReference type="Proteomes" id="UP000751614"/>
    </source>
</evidence>
<feature type="domain" description="VOC" evidence="1">
    <location>
        <begin position="8"/>
        <end position="136"/>
    </location>
</feature>
<dbReference type="InterPro" id="IPR037523">
    <property type="entry name" value="VOC_core"/>
</dbReference>
<accession>A0ABY2WR61</accession>
<gene>
    <name evidence="2" type="ORF">FGG15_06140</name>
</gene>
<dbReference type="PROSITE" id="PS51819">
    <property type="entry name" value="VOC"/>
    <property type="match status" value="1"/>
</dbReference>
<organism evidence="2 3">
    <name type="scientific">Flagellimonas algicola</name>
    <dbReference type="NCBI Taxonomy" id="2583815"/>
    <lineage>
        <taxon>Bacteria</taxon>
        <taxon>Pseudomonadati</taxon>
        <taxon>Bacteroidota</taxon>
        <taxon>Flavobacteriia</taxon>
        <taxon>Flavobacteriales</taxon>
        <taxon>Flavobacteriaceae</taxon>
        <taxon>Flagellimonas</taxon>
    </lineage>
</organism>
<keyword evidence="3" id="KW-1185">Reference proteome</keyword>
<evidence type="ECO:0000313" key="2">
    <source>
        <dbReference type="EMBL" id="TMU57126.1"/>
    </source>
</evidence>
<dbReference type="RefSeq" id="WP_138834281.1">
    <property type="nucleotide sequence ID" value="NZ_VCNI01000001.1"/>
</dbReference>
<protein>
    <submittedName>
        <fullName evidence="2">VOC family protein</fullName>
    </submittedName>
</protein>
<name>A0ABY2WR61_9FLAO</name>
<reference evidence="2 3" key="1">
    <citation type="submission" date="2019-05" db="EMBL/GenBank/DDBJ databases">
        <title>Flagellimonas sp. AsT0115, sp. nov., isolated from a marine red algae, Asparagopsis taxiformis.</title>
        <authorList>
            <person name="Kim J."/>
            <person name="Jeong S.E."/>
            <person name="Jeon C.O."/>
        </authorList>
    </citation>
    <scope>NUCLEOTIDE SEQUENCE [LARGE SCALE GENOMIC DNA]</scope>
    <source>
        <strain evidence="2 3">AsT0115</strain>
    </source>
</reference>
<comment type="caution">
    <text evidence="2">The sequence shown here is derived from an EMBL/GenBank/DDBJ whole genome shotgun (WGS) entry which is preliminary data.</text>
</comment>
<dbReference type="SUPFAM" id="SSF54593">
    <property type="entry name" value="Glyoxalase/Bleomycin resistance protein/Dihydroxybiphenyl dioxygenase"/>
    <property type="match status" value="1"/>
</dbReference>
<proteinExistence type="predicted"/>
<dbReference type="InterPro" id="IPR004360">
    <property type="entry name" value="Glyas_Fos-R_dOase_dom"/>
</dbReference>
<dbReference type="Gene3D" id="3.10.180.10">
    <property type="entry name" value="2,3-Dihydroxybiphenyl 1,2-Dioxygenase, domain 1"/>
    <property type="match status" value="1"/>
</dbReference>
<dbReference type="Proteomes" id="UP000751614">
    <property type="component" value="Unassembled WGS sequence"/>
</dbReference>
<dbReference type="EMBL" id="VCNI01000001">
    <property type="protein sequence ID" value="TMU57126.1"/>
    <property type="molecule type" value="Genomic_DNA"/>
</dbReference>
<evidence type="ECO:0000259" key="1">
    <source>
        <dbReference type="PROSITE" id="PS51819"/>
    </source>
</evidence>
<dbReference type="Pfam" id="PF00903">
    <property type="entry name" value="Glyoxalase"/>
    <property type="match status" value="1"/>
</dbReference>